<evidence type="ECO:0000256" key="7">
    <source>
        <dbReference type="ARBA" id="ARBA00022989"/>
    </source>
</evidence>
<reference evidence="12" key="1">
    <citation type="submission" date="2022-08" db="UniProtKB">
        <authorList>
            <consortium name="EnsemblMetazoa"/>
        </authorList>
    </citation>
    <scope>IDENTIFICATION</scope>
    <source>
        <strain evidence="12">05x7-T-G4-1.051#20</strain>
    </source>
</reference>
<keyword evidence="6" id="KW-0378">Hydrolase</keyword>
<dbReference type="Proteomes" id="UP000005408">
    <property type="component" value="Unassembled WGS sequence"/>
</dbReference>
<evidence type="ECO:0000313" key="12">
    <source>
        <dbReference type="EnsemblMetazoa" id="G20972.1:cds"/>
    </source>
</evidence>
<dbReference type="OrthoDB" id="9984693at2759"/>
<dbReference type="EnsemblMetazoa" id="G20972.1">
    <property type="protein sequence ID" value="G20972.1:cds"/>
    <property type="gene ID" value="G20972"/>
</dbReference>
<sequence length="396" mass="45955">MGWIIVQIPELFCFLLRTRRLFRFFFLFICLLLYCEFFHYFIVLLFCKWPILDVDTLQAPSKSNPLKVMIIADTHILGWREGHWFDKLRREWQMERSFQTSMTIHRPDVVFILGDLLDEGKWCSKAEFNYHVKRFKQMFATPPGVETYAVTGNHDVGFHYMMTEQKHKRFEEAFSAPSVQMVEIQGNIFVLLNSMSLEGDGCNLCSEAVSKLEKISLQLKCSREQLKKEKLSPACKKIRKITGTYTQPILMQHFPMFRSSDHNCSTPDAAPPQEIDIPFRPKFDCLSEEATKQVFKWVNPRLVVSGHTHHGCHRIHDNGVPEWTVASFSWRNKKGPSFLLAVVSQTDFSVNQCFLPNENTVFSVYITGFIIIILSMLLPRKPHHVTSCVDLSDKSS</sequence>
<evidence type="ECO:0000256" key="8">
    <source>
        <dbReference type="ARBA" id="ARBA00023136"/>
    </source>
</evidence>
<feature type="domain" description="Calcineurin-like phosphoesterase" evidence="11">
    <location>
        <begin position="66"/>
        <end position="310"/>
    </location>
</feature>
<evidence type="ECO:0000313" key="13">
    <source>
        <dbReference type="Proteomes" id="UP000005408"/>
    </source>
</evidence>
<evidence type="ECO:0000256" key="10">
    <source>
        <dbReference type="SAM" id="Phobius"/>
    </source>
</evidence>
<evidence type="ECO:0000256" key="5">
    <source>
        <dbReference type="ARBA" id="ARBA00022723"/>
    </source>
</evidence>
<name>A0A8W8JV08_MAGGI</name>
<evidence type="ECO:0000256" key="3">
    <source>
        <dbReference type="ARBA" id="ARBA00008895"/>
    </source>
</evidence>
<dbReference type="GO" id="GO:0046872">
    <property type="term" value="F:metal ion binding"/>
    <property type="evidence" value="ECO:0007669"/>
    <property type="project" value="UniProtKB-KW"/>
</dbReference>
<keyword evidence="5" id="KW-0479">Metal-binding</keyword>
<dbReference type="GO" id="GO:0016020">
    <property type="term" value="C:membrane"/>
    <property type="evidence" value="ECO:0007669"/>
    <property type="project" value="UniProtKB-SubCell"/>
</dbReference>
<dbReference type="EnsemblMetazoa" id="G20972.5">
    <property type="protein sequence ID" value="G20972.5:cds"/>
    <property type="gene ID" value="G20972"/>
</dbReference>
<dbReference type="InterPro" id="IPR033308">
    <property type="entry name" value="PGAP5/Cdc1/Ted1"/>
</dbReference>
<keyword evidence="4 10" id="KW-0812">Transmembrane</keyword>
<comment type="similarity">
    <text evidence="3">Belongs to the metallophosphoesterase superfamily. MPPE1 family.</text>
</comment>
<evidence type="ECO:0000259" key="11">
    <source>
        <dbReference type="Pfam" id="PF00149"/>
    </source>
</evidence>
<organism evidence="12 13">
    <name type="scientific">Magallana gigas</name>
    <name type="common">Pacific oyster</name>
    <name type="synonym">Crassostrea gigas</name>
    <dbReference type="NCBI Taxonomy" id="29159"/>
    <lineage>
        <taxon>Eukaryota</taxon>
        <taxon>Metazoa</taxon>
        <taxon>Spiralia</taxon>
        <taxon>Lophotrochozoa</taxon>
        <taxon>Mollusca</taxon>
        <taxon>Bivalvia</taxon>
        <taxon>Autobranchia</taxon>
        <taxon>Pteriomorphia</taxon>
        <taxon>Ostreida</taxon>
        <taxon>Ostreoidea</taxon>
        <taxon>Ostreidae</taxon>
        <taxon>Magallana</taxon>
    </lineage>
</organism>
<comment type="subcellular location">
    <subcellularLocation>
        <location evidence="2">Membrane</location>
        <topology evidence="2">Multi-pass membrane protein</topology>
    </subcellularLocation>
</comment>
<keyword evidence="8 10" id="KW-0472">Membrane</keyword>
<feature type="transmembrane region" description="Helical" evidence="10">
    <location>
        <begin position="360"/>
        <end position="378"/>
    </location>
</feature>
<dbReference type="Gene3D" id="3.60.21.10">
    <property type="match status" value="1"/>
</dbReference>
<dbReference type="AlphaFoldDB" id="A0A8W8JV08"/>
<dbReference type="PANTHER" id="PTHR13315">
    <property type="entry name" value="METALLO PHOSPHOESTERASE RELATED"/>
    <property type="match status" value="1"/>
</dbReference>
<dbReference type="GO" id="GO:0016787">
    <property type="term" value="F:hydrolase activity"/>
    <property type="evidence" value="ECO:0007669"/>
    <property type="project" value="UniProtKB-KW"/>
</dbReference>
<feature type="transmembrane region" description="Helical" evidence="10">
    <location>
        <begin position="21"/>
        <end position="46"/>
    </location>
</feature>
<proteinExistence type="inferred from homology"/>
<evidence type="ECO:0000256" key="2">
    <source>
        <dbReference type="ARBA" id="ARBA00004141"/>
    </source>
</evidence>
<evidence type="ECO:0000256" key="9">
    <source>
        <dbReference type="ARBA" id="ARBA00023211"/>
    </source>
</evidence>
<evidence type="ECO:0000256" key="6">
    <source>
        <dbReference type="ARBA" id="ARBA00022801"/>
    </source>
</evidence>
<dbReference type="Pfam" id="PF00149">
    <property type="entry name" value="Metallophos"/>
    <property type="match status" value="1"/>
</dbReference>
<keyword evidence="13" id="KW-1185">Reference proteome</keyword>
<protein>
    <recommendedName>
        <fullName evidence="11">Calcineurin-like phosphoesterase domain-containing protein</fullName>
    </recommendedName>
</protein>
<evidence type="ECO:0000256" key="1">
    <source>
        <dbReference type="ARBA" id="ARBA00001936"/>
    </source>
</evidence>
<evidence type="ECO:0000256" key="4">
    <source>
        <dbReference type="ARBA" id="ARBA00022692"/>
    </source>
</evidence>
<dbReference type="InterPro" id="IPR029052">
    <property type="entry name" value="Metallo-depent_PP-like"/>
</dbReference>
<dbReference type="PANTHER" id="PTHR13315:SF0">
    <property type="entry name" value="METALLOPHOSPHOESTERASE 1"/>
    <property type="match status" value="1"/>
</dbReference>
<dbReference type="OMA" id="AMTWNAR"/>
<dbReference type="SUPFAM" id="SSF56300">
    <property type="entry name" value="Metallo-dependent phosphatases"/>
    <property type="match status" value="1"/>
</dbReference>
<comment type="cofactor">
    <cofactor evidence="1">
        <name>Mn(2+)</name>
        <dbReference type="ChEBI" id="CHEBI:29035"/>
    </cofactor>
</comment>
<keyword evidence="9" id="KW-0464">Manganese</keyword>
<keyword evidence="7 10" id="KW-1133">Transmembrane helix</keyword>
<dbReference type="GO" id="GO:0006506">
    <property type="term" value="P:GPI anchor biosynthetic process"/>
    <property type="evidence" value="ECO:0007669"/>
    <property type="project" value="InterPro"/>
</dbReference>
<dbReference type="InterPro" id="IPR004843">
    <property type="entry name" value="Calcineurin-like_PHP"/>
</dbReference>
<accession>A0A8W8JV08</accession>